<dbReference type="AlphaFoldDB" id="A0A1B0BKP5"/>
<evidence type="ECO:0000313" key="2">
    <source>
        <dbReference type="EnsemblMetazoa" id="GPPI033200-PA"/>
    </source>
</evidence>
<dbReference type="PROSITE" id="PS50835">
    <property type="entry name" value="IG_LIKE"/>
    <property type="match status" value="1"/>
</dbReference>
<reference evidence="2" key="2">
    <citation type="submission" date="2020-05" db="UniProtKB">
        <authorList>
            <consortium name="EnsemblMetazoa"/>
        </authorList>
    </citation>
    <scope>IDENTIFICATION</scope>
    <source>
        <strain evidence="2">IAEA</strain>
    </source>
</reference>
<keyword evidence="3" id="KW-1185">Reference proteome</keyword>
<dbReference type="EMBL" id="JXJN01015988">
    <property type="status" value="NOT_ANNOTATED_CDS"/>
    <property type="molecule type" value="Genomic_DNA"/>
</dbReference>
<dbReference type="VEuPathDB" id="VectorBase:GPPI033200"/>
<dbReference type="PANTHER" id="PTHR23279:SF7">
    <property type="entry name" value="DEFECTIVE PROBOSCIS EXTENSION RESPONSE 1, ISOFORM A"/>
    <property type="match status" value="1"/>
</dbReference>
<dbReference type="InterPro" id="IPR037448">
    <property type="entry name" value="Zig-8"/>
</dbReference>
<name>A0A1B0BKP5_9MUSC</name>
<reference evidence="3" key="1">
    <citation type="submission" date="2015-01" db="EMBL/GenBank/DDBJ databases">
        <authorList>
            <person name="Aksoy S."/>
            <person name="Warren W."/>
            <person name="Wilson R.K."/>
        </authorList>
    </citation>
    <scope>NUCLEOTIDE SEQUENCE [LARGE SCALE GENOMIC DNA]</scope>
    <source>
        <strain evidence="3">IAEA</strain>
    </source>
</reference>
<dbReference type="InterPro" id="IPR013106">
    <property type="entry name" value="Ig_V-set"/>
</dbReference>
<dbReference type="InterPro" id="IPR013783">
    <property type="entry name" value="Ig-like_fold"/>
</dbReference>
<dbReference type="Proteomes" id="UP000092460">
    <property type="component" value="Unassembled WGS sequence"/>
</dbReference>
<accession>A0A1B0BKP5</accession>
<evidence type="ECO:0000313" key="3">
    <source>
        <dbReference type="Proteomes" id="UP000092460"/>
    </source>
</evidence>
<sequence length="148" mass="17068">MAPYTTKPRTENINHLQHSSVSWIRKRDLHILTAGSTTYTSDQRFQVIRPENSGNWTLQIKYPQPRDSGIYECQINTEPKMSLSYTFNVIVSAIKRKFSNGKRKFIAHFVFKLYLIKLKARLLRAASKNNNKKIMNSLENASAAYLSA</sequence>
<organism evidence="2 3">
    <name type="scientific">Glossina palpalis gambiensis</name>
    <dbReference type="NCBI Taxonomy" id="67801"/>
    <lineage>
        <taxon>Eukaryota</taxon>
        <taxon>Metazoa</taxon>
        <taxon>Ecdysozoa</taxon>
        <taxon>Arthropoda</taxon>
        <taxon>Hexapoda</taxon>
        <taxon>Insecta</taxon>
        <taxon>Pterygota</taxon>
        <taxon>Neoptera</taxon>
        <taxon>Endopterygota</taxon>
        <taxon>Diptera</taxon>
        <taxon>Brachycera</taxon>
        <taxon>Muscomorpha</taxon>
        <taxon>Hippoboscoidea</taxon>
        <taxon>Glossinidae</taxon>
        <taxon>Glossina</taxon>
    </lineage>
</organism>
<dbReference type="InterPro" id="IPR007110">
    <property type="entry name" value="Ig-like_dom"/>
</dbReference>
<dbReference type="FunFam" id="2.60.40.10:FF:000129">
    <property type="entry name" value="CLUMA_CG018772, isoform A"/>
    <property type="match status" value="1"/>
</dbReference>
<dbReference type="SUPFAM" id="SSF48726">
    <property type="entry name" value="Immunoglobulin"/>
    <property type="match status" value="1"/>
</dbReference>
<proteinExistence type="predicted"/>
<dbReference type="EnsemblMetazoa" id="GPPI033200-RA">
    <property type="protein sequence ID" value="GPPI033200-PA"/>
    <property type="gene ID" value="GPPI033200"/>
</dbReference>
<dbReference type="Pfam" id="PF07686">
    <property type="entry name" value="V-set"/>
    <property type="match status" value="1"/>
</dbReference>
<dbReference type="Gene3D" id="2.60.40.10">
    <property type="entry name" value="Immunoglobulins"/>
    <property type="match status" value="1"/>
</dbReference>
<feature type="domain" description="Ig-like" evidence="1">
    <location>
        <begin position="20"/>
        <end position="84"/>
    </location>
</feature>
<protein>
    <recommendedName>
        <fullName evidence="1">Ig-like domain-containing protein</fullName>
    </recommendedName>
</protein>
<dbReference type="GO" id="GO:0050808">
    <property type="term" value="P:synapse organization"/>
    <property type="evidence" value="ECO:0007669"/>
    <property type="project" value="TreeGrafter"/>
</dbReference>
<dbReference type="STRING" id="67801.A0A1B0BKP5"/>
<dbReference type="PANTHER" id="PTHR23279">
    <property type="entry name" value="DEFECTIVE PROBOSCIS EXTENSION RESPONSE DPR -RELATED"/>
    <property type="match status" value="1"/>
</dbReference>
<dbReference type="GO" id="GO:0032589">
    <property type="term" value="C:neuron projection membrane"/>
    <property type="evidence" value="ECO:0007669"/>
    <property type="project" value="TreeGrafter"/>
</dbReference>
<evidence type="ECO:0000259" key="1">
    <source>
        <dbReference type="PROSITE" id="PS50835"/>
    </source>
</evidence>
<dbReference type="InterPro" id="IPR036179">
    <property type="entry name" value="Ig-like_dom_sf"/>
</dbReference>